<evidence type="ECO:0000313" key="2">
    <source>
        <dbReference type="EMBL" id="GAA3972764.1"/>
    </source>
</evidence>
<dbReference type="InterPro" id="IPR012312">
    <property type="entry name" value="Hemerythrin-like"/>
</dbReference>
<protein>
    <recommendedName>
        <fullName evidence="1">Hemerythrin-like domain-containing protein</fullName>
    </recommendedName>
</protein>
<proteinExistence type="predicted"/>
<reference evidence="3" key="1">
    <citation type="journal article" date="2019" name="Int. J. Syst. Evol. Microbiol.">
        <title>The Global Catalogue of Microorganisms (GCM) 10K type strain sequencing project: providing services to taxonomists for standard genome sequencing and annotation.</title>
        <authorList>
            <consortium name="The Broad Institute Genomics Platform"/>
            <consortium name="The Broad Institute Genome Sequencing Center for Infectious Disease"/>
            <person name="Wu L."/>
            <person name="Ma J."/>
        </authorList>
    </citation>
    <scope>NUCLEOTIDE SEQUENCE [LARGE SCALE GENOMIC DNA]</scope>
    <source>
        <strain evidence="3">JCM 17555</strain>
    </source>
</reference>
<evidence type="ECO:0000313" key="3">
    <source>
        <dbReference type="Proteomes" id="UP001501337"/>
    </source>
</evidence>
<feature type="domain" description="Hemerythrin-like" evidence="1">
    <location>
        <begin position="6"/>
        <end position="119"/>
    </location>
</feature>
<dbReference type="Proteomes" id="UP001501337">
    <property type="component" value="Unassembled WGS sequence"/>
</dbReference>
<organism evidence="2 3">
    <name type="scientific">Allohahella marinimesophila</name>
    <dbReference type="NCBI Taxonomy" id="1054972"/>
    <lineage>
        <taxon>Bacteria</taxon>
        <taxon>Pseudomonadati</taxon>
        <taxon>Pseudomonadota</taxon>
        <taxon>Gammaproteobacteria</taxon>
        <taxon>Oceanospirillales</taxon>
        <taxon>Hahellaceae</taxon>
        <taxon>Allohahella</taxon>
    </lineage>
</organism>
<gene>
    <name evidence="2" type="ORF">GCM10022278_32560</name>
</gene>
<dbReference type="Gene3D" id="1.20.120.520">
    <property type="entry name" value="nmb1532 protein domain like"/>
    <property type="match status" value="1"/>
</dbReference>
<accession>A0ABP7PYJ4</accession>
<dbReference type="EMBL" id="BAABBO010000016">
    <property type="protein sequence ID" value="GAA3972764.1"/>
    <property type="molecule type" value="Genomic_DNA"/>
</dbReference>
<dbReference type="PANTHER" id="PTHR35585:SF1">
    <property type="entry name" value="HHE DOMAIN PROTEIN (AFU_ORTHOLOGUE AFUA_4G00730)"/>
    <property type="match status" value="1"/>
</dbReference>
<keyword evidence="3" id="KW-1185">Reference proteome</keyword>
<dbReference type="PANTHER" id="PTHR35585">
    <property type="entry name" value="HHE DOMAIN PROTEIN (AFU_ORTHOLOGUE AFUA_4G00730)"/>
    <property type="match status" value="1"/>
</dbReference>
<name>A0ABP7PYJ4_9GAMM</name>
<comment type="caution">
    <text evidence="2">The sequence shown here is derived from an EMBL/GenBank/DDBJ whole genome shotgun (WGS) entry which is preliminary data.</text>
</comment>
<evidence type="ECO:0000259" key="1">
    <source>
        <dbReference type="Pfam" id="PF01814"/>
    </source>
</evidence>
<dbReference type="Pfam" id="PF01814">
    <property type="entry name" value="Hemerythrin"/>
    <property type="match status" value="1"/>
</dbReference>
<dbReference type="RefSeq" id="WP_344808338.1">
    <property type="nucleotide sequence ID" value="NZ_BAABBO010000016.1"/>
</dbReference>
<sequence length="155" mass="17380">MADDIFQAVIKDHATIRVLMKAVDDCGKDADLRREAFANLAKALIAHAKAEERSLYDTMLGESPSHDESLHIAEHDAISELIHTLGGKREAPTDWPATFLQLKTLVKRHLDEEENELFPVGQHLLTADQKIRLGELYRAAKADEDSKDRSDILVL</sequence>